<name>A0A397VCV5_9GLOM</name>
<accession>A0A397VCV5</accession>
<evidence type="ECO:0000313" key="1">
    <source>
        <dbReference type="EMBL" id="RIB19568.1"/>
    </source>
</evidence>
<reference evidence="1 2" key="1">
    <citation type="submission" date="2018-06" db="EMBL/GenBank/DDBJ databases">
        <title>Comparative genomics reveals the genomic features of Rhizophagus irregularis, R. cerebriforme, R. diaphanum and Gigaspora rosea, and their symbiotic lifestyle signature.</title>
        <authorList>
            <person name="Morin E."/>
            <person name="San Clemente H."/>
            <person name="Chen E.C.H."/>
            <person name="De La Providencia I."/>
            <person name="Hainaut M."/>
            <person name="Kuo A."/>
            <person name="Kohler A."/>
            <person name="Murat C."/>
            <person name="Tang N."/>
            <person name="Roy S."/>
            <person name="Loubradou J."/>
            <person name="Henrissat B."/>
            <person name="Grigoriev I.V."/>
            <person name="Corradi N."/>
            <person name="Roux C."/>
            <person name="Martin F.M."/>
        </authorList>
    </citation>
    <scope>NUCLEOTIDE SEQUENCE [LARGE SCALE GENOMIC DNA]</scope>
    <source>
        <strain evidence="1 2">DAOM 194757</strain>
    </source>
</reference>
<dbReference type="EMBL" id="QKWP01000466">
    <property type="protein sequence ID" value="RIB19568.1"/>
    <property type="molecule type" value="Genomic_DNA"/>
</dbReference>
<proteinExistence type="predicted"/>
<dbReference type="AlphaFoldDB" id="A0A397VCV5"/>
<gene>
    <name evidence="1" type="ORF">C2G38_2181499</name>
</gene>
<organism evidence="1 2">
    <name type="scientific">Gigaspora rosea</name>
    <dbReference type="NCBI Taxonomy" id="44941"/>
    <lineage>
        <taxon>Eukaryota</taxon>
        <taxon>Fungi</taxon>
        <taxon>Fungi incertae sedis</taxon>
        <taxon>Mucoromycota</taxon>
        <taxon>Glomeromycotina</taxon>
        <taxon>Glomeromycetes</taxon>
        <taxon>Diversisporales</taxon>
        <taxon>Gigasporaceae</taxon>
        <taxon>Gigaspora</taxon>
    </lineage>
</organism>
<comment type="caution">
    <text evidence="1">The sequence shown here is derived from an EMBL/GenBank/DDBJ whole genome shotgun (WGS) entry which is preliminary data.</text>
</comment>
<keyword evidence="2" id="KW-1185">Reference proteome</keyword>
<protein>
    <submittedName>
        <fullName evidence="1">Uncharacterized protein</fullName>
    </submittedName>
</protein>
<dbReference type="Proteomes" id="UP000266673">
    <property type="component" value="Unassembled WGS sequence"/>
</dbReference>
<sequence>MADNKFVSSKEISRVSPPKSVTFKYDSNTDKILISVKENFNIWKLENEIKEILTMITNQNLNYDITVQGINETSVERLNGLIKTVRFVKLPSPTNVTISKLEIYQAQIYAASSCDQIIDSFPEKSKESLPLPIDLKILYNMYDDKTPFHMYCTVDPKVIDNAQEILGSVEVSVENPQVEDKVYIKIQEDKYNIKSIGRYPKVCHYQFKENPSLPWSYDEKILETSKDSEDSVTSKFVSFTHLDHVQNGSGLVVWDFDSQDYNYHYENSSCKDYIW</sequence>
<evidence type="ECO:0000313" key="2">
    <source>
        <dbReference type="Proteomes" id="UP000266673"/>
    </source>
</evidence>